<dbReference type="Proteomes" id="UP000735541">
    <property type="component" value="Unassembled WGS sequence"/>
</dbReference>
<evidence type="ECO:0000313" key="2">
    <source>
        <dbReference type="EMBL" id="MBV7674346.1"/>
    </source>
</evidence>
<feature type="region of interest" description="Disordered" evidence="1">
    <location>
        <begin position="94"/>
        <end position="113"/>
    </location>
</feature>
<dbReference type="RefSeq" id="WP_228874061.1">
    <property type="nucleotide sequence ID" value="NZ_JAHUVW010000006.1"/>
</dbReference>
<dbReference type="InterPro" id="IPR002347">
    <property type="entry name" value="SDR_fam"/>
</dbReference>
<reference evidence="2 3" key="1">
    <citation type="submission" date="2021-07" db="EMBL/GenBank/DDBJ databases">
        <title>Sequencing Streptomyces halstedii LGO-A4 genome an citrus endophytic actinomycete.</title>
        <authorList>
            <person name="Samborskyy M."/>
            <person name="Scott N."/>
            <person name="Deglau R."/>
            <person name="Dickens S."/>
            <person name="Oliveira L.G."/>
        </authorList>
    </citation>
    <scope>NUCLEOTIDE SEQUENCE [LARGE SCALE GENOMIC DNA]</scope>
    <source>
        <strain evidence="2 3">LGO-A4</strain>
    </source>
</reference>
<evidence type="ECO:0000256" key="1">
    <source>
        <dbReference type="SAM" id="MobiDB-lite"/>
    </source>
</evidence>
<dbReference type="Gene3D" id="3.40.50.720">
    <property type="entry name" value="NAD(P)-binding Rossmann-like Domain"/>
    <property type="match status" value="1"/>
</dbReference>
<sequence length="113" mass="12139">MTPSNRRCSWAGPVSSTQDDASGGAAPRPRRGPLTRKDGLRILLRARDTDTVAATAELPHEESPDADGQIRDVHSTEQVDAAVRAAAADRYGPVDALVNNTGRQRRREAPPTD</sequence>
<organism evidence="2 3">
    <name type="scientific">Streptomyces halstedii</name>
    <dbReference type="NCBI Taxonomy" id="1944"/>
    <lineage>
        <taxon>Bacteria</taxon>
        <taxon>Bacillati</taxon>
        <taxon>Actinomycetota</taxon>
        <taxon>Actinomycetes</taxon>
        <taxon>Kitasatosporales</taxon>
        <taxon>Streptomycetaceae</taxon>
        <taxon>Streptomyces</taxon>
    </lineage>
</organism>
<name>A0ABS6U236_STRHA</name>
<dbReference type="EMBL" id="JAHUVW010000006">
    <property type="protein sequence ID" value="MBV7674346.1"/>
    <property type="molecule type" value="Genomic_DNA"/>
</dbReference>
<keyword evidence="3" id="KW-1185">Reference proteome</keyword>
<evidence type="ECO:0000313" key="3">
    <source>
        <dbReference type="Proteomes" id="UP000735541"/>
    </source>
</evidence>
<accession>A0ABS6U236</accession>
<proteinExistence type="predicted"/>
<gene>
    <name evidence="2" type="ORF">STHAL_33420</name>
</gene>
<protein>
    <submittedName>
        <fullName evidence="2">SDR family NAD(P)-dependent oxidoreductase</fullName>
    </submittedName>
</protein>
<comment type="caution">
    <text evidence="2">The sequence shown here is derived from an EMBL/GenBank/DDBJ whole genome shotgun (WGS) entry which is preliminary data.</text>
</comment>
<dbReference type="InterPro" id="IPR036291">
    <property type="entry name" value="NAD(P)-bd_dom_sf"/>
</dbReference>
<dbReference type="Pfam" id="PF00106">
    <property type="entry name" value="adh_short"/>
    <property type="match status" value="1"/>
</dbReference>
<dbReference type="SUPFAM" id="SSF51735">
    <property type="entry name" value="NAD(P)-binding Rossmann-fold domains"/>
    <property type="match status" value="1"/>
</dbReference>
<feature type="region of interest" description="Disordered" evidence="1">
    <location>
        <begin position="1"/>
        <end position="38"/>
    </location>
</feature>